<evidence type="ECO:0000313" key="2">
    <source>
        <dbReference type="Proteomes" id="UP000178435"/>
    </source>
</evidence>
<organism evidence="1 2">
    <name type="scientific">Candidatus Schekmanbacteria bacterium RBG_16_38_11</name>
    <dbReference type="NCBI Taxonomy" id="1817880"/>
    <lineage>
        <taxon>Bacteria</taxon>
        <taxon>Candidatus Schekmaniibacteriota</taxon>
    </lineage>
</organism>
<sequence>MYFSKTGPENTEETLKIALREAEARGIRYLIVASTFGDTALKAANLVKGKDIKLIVVTHNTGFKKPGEQEFREDVKSEVEKTGGIVYTGTMVLRGIGRGIKNKINFSHEEIIANVLRMFCQGIKVCVEIAAMASDAGLIPFSDVIAVGGTARGADTACVIKADSSNNFFDIKIKEILVKPSEF</sequence>
<dbReference type="SUPFAM" id="SSF52935">
    <property type="entry name" value="PK C-terminal domain-like"/>
    <property type="match status" value="1"/>
</dbReference>
<gene>
    <name evidence="1" type="ORF">A2149_02150</name>
</gene>
<protein>
    <submittedName>
        <fullName evidence="1">Uncharacterized protein</fullName>
    </submittedName>
</protein>
<dbReference type="InterPro" id="IPR036918">
    <property type="entry name" value="Pyrv_Knase_C_sf"/>
</dbReference>
<dbReference type="Gene3D" id="3.40.1380.20">
    <property type="entry name" value="Pyruvate kinase, C-terminal domain"/>
    <property type="match status" value="1"/>
</dbReference>
<comment type="caution">
    <text evidence="1">The sequence shown here is derived from an EMBL/GenBank/DDBJ whole genome shotgun (WGS) entry which is preliminary data.</text>
</comment>
<dbReference type="InterPro" id="IPR015074">
    <property type="entry name" value="DUF1867"/>
</dbReference>
<dbReference type="PIRSF" id="PIRSF016138">
    <property type="entry name" value="UCP016138"/>
    <property type="match status" value="1"/>
</dbReference>
<name>A0A1F7RW36_9BACT</name>
<proteinExistence type="predicted"/>
<accession>A0A1F7RW36</accession>
<dbReference type="AlphaFoldDB" id="A0A1F7RW36"/>
<reference evidence="1 2" key="1">
    <citation type="journal article" date="2016" name="Nat. Commun.">
        <title>Thousands of microbial genomes shed light on interconnected biogeochemical processes in an aquifer system.</title>
        <authorList>
            <person name="Anantharaman K."/>
            <person name="Brown C.T."/>
            <person name="Hug L.A."/>
            <person name="Sharon I."/>
            <person name="Castelle C.J."/>
            <person name="Probst A.J."/>
            <person name="Thomas B.C."/>
            <person name="Singh A."/>
            <person name="Wilkins M.J."/>
            <person name="Karaoz U."/>
            <person name="Brodie E.L."/>
            <person name="Williams K.H."/>
            <person name="Hubbard S.S."/>
            <person name="Banfield J.F."/>
        </authorList>
    </citation>
    <scope>NUCLEOTIDE SEQUENCE [LARGE SCALE GENOMIC DNA]</scope>
</reference>
<evidence type="ECO:0000313" key="1">
    <source>
        <dbReference type="EMBL" id="OGL45776.1"/>
    </source>
</evidence>
<dbReference type="Proteomes" id="UP000178435">
    <property type="component" value="Unassembled WGS sequence"/>
</dbReference>
<dbReference type="EMBL" id="MGDF01000078">
    <property type="protein sequence ID" value="OGL45776.1"/>
    <property type="molecule type" value="Genomic_DNA"/>
</dbReference>